<gene>
    <name evidence="6" type="ORF">NBR_LOCUS13242</name>
</gene>
<comment type="similarity">
    <text evidence="2">Belongs to the nematode transthyretin-like family.</text>
</comment>
<dbReference type="PANTHER" id="PTHR21700">
    <property type="entry name" value="TRANSTHYRETIN-LIKE FAMILY PROTEIN-RELATED"/>
    <property type="match status" value="1"/>
</dbReference>
<feature type="signal peptide" evidence="5">
    <location>
        <begin position="1"/>
        <end position="20"/>
    </location>
</feature>
<protein>
    <submittedName>
        <fullName evidence="8">Transthyretin-like family protein</fullName>
    </submittedName>
</protein>
<evidence type="ECO:0000256" key="4">
    <source>
        <dbReference type="ARBA" id="ARBA00022729"/>
    </source>
</evidence>
<name>A0A0N4YA52_NIPBR</name>
<keyword evidence="7" id="KW-1185">Reference proteome</keyword>
<keyword evidence="3" id="KW-0964">Secreted</keyword>
<dbReference type="GO" id="GO:0009986">
    <property type="term" value="C:cell surface"/>
    <property type="evidence" value="ECO:0007669"/>
    <property type="project" value="InterPro"/>
</dbReference>
<evidence type="ECO:0000256" key="2">
    <source>
        <dbReference type="ARBA" id="ARBA00010112"/>
    </source>
</evidence>
<proteinExistence type="inferred from homology"/>
<dbReference type="Proteomes" id="UP000271162">
    <property type="component" value="Unassembled WGS sequence"/>
</dbReference>
<reference evidence="8" key="1">
    <citation type="submission" date="2017-02" db="UniProtKB">
        <authorList>
            <consortium name="WormBaseParasite"/>
        </authorList>
    </citation>
    <scope>IDENTIFICATION</scope>
</reference>
<dbReference type="Gene3D" id="2.60.40.3330">
    <property type="match status" value="1"/>
</dbReference>
<dbReference type="AlphaFoldDB" id="A0A0N4YA52"/>
<keyword evidence="4 5" id="KW-0732">Signal</keyword>
<organism evidence="8">
    <name type="scientific">Nippostrongylus brasiliensis</name>
    <name type="common">Rat hookworm</name>
    <dbReference type="NCBI Taxonomy" id="27835"/>
    <lineage>
        <taxon>Eukaryota</taxon>
        <taxon>Metazoa</taxon>
        <taxon>Ecdysozoa</taxon>
        <taxon>Nematoda</taxon>
        <taxon>Chromadorea</taxon>
        <taxon>Rhabditida</taxon>
        <taxon>Rhabditina</taxon>
        <taxon>Rhabditomorpha</taxon>
        <taxon>Strongyloidea</taxon>
        <taxon>Heligmosomidae</taxon>
        <taxon>Nippostrongylus</taxon>
    </lineage>
</organism>
<dbReference type="EMBL" id="UYSL01020980">
    <property type="protein sequence ID" value="VDL76831.1"/>
    <property type="molecule type" value="Genomic_DNA"/>
</dbReference>
<comment type="subcellular location">
    <subcellularLocation>
        <location evidence="1">Secreted</location>
    </subcellularLocation>
</comment>
<evidence type="ECO:0000313" key="8">
    <source>
        <dbReference type="WBParaSite" id="NBR_0001324101-mRNA-1"/>
    </source>
</evidence>
<dbReference type="PANTHER" id="PTHR21700:SF34">
    <property type="entry name" value="TRANSTHYRETIN-LIKE FAMILY PROTEIN"/>
    <property type="match status" value="1"/>
</dbReference>
<evidence type="ECO:0000313" key="6">
    <source>
        <dbReference type="EMBL" id="VDL76831.1"/>
    </source>
</evidence>
<reference evidence="6 7" key="2">
    <citation type="submission" date="2018-11" db="EMBL/GenBank/DDBJ databases">
        <authorList>
            <consortium name="Pathogen Informatics"/>
        </authorList>
    </citation>
    <scope>NUCLEOTIDE SEQUENCE [LARGE SCALE GENOMIC DNA]</scope>
</reference>
<feature type="chain" id="PRO_5043125435" evidence="5">
    <location>
        <begin position="21"/>
        <end position="145"/>
    </location>
</feature>
<dbReference type="GO" id="GO:0005576">
    <property type="term" value="C:extracellular region"/>
    <property type="evidence" value="ECO:0007669"/>
    <property type="project" value="UniProtKB-SubCell"/>
</dbReference>
<dbReference type="InterPro" id="IPR038479">
    <property type="entry name" value="Transthyretin-like_sf"/>
</dbReference>
<evidence type="ECO:0000256" key="5">
    <source>
        <dbReference type="SAM" id="SignalP"/>
    </source>
</evidence>
<evidence type="ECO:0000313" key="7">
    <source>
        <dbReference type="Proteomes" id="UP000271162"/>
    </source>
</evidence>
<evidence type="ECO:0000256" key="3">
    <source>
        <dbReference type="ARBA" id="ARBA00022525"/>
    </source>
</evidence>
<sequence length="145" mass="16597">MIKPVLLLLIAVTLLQPCFSEETSTKKFTINGELKCDGKPMKNAKVMLVSIANNSNFKKQKIETELDTVKTNSSGLFTVKGEIDVLYEVEPKIYVYHKCRYPWKCQRKDPYDVPDDFFIALEKNSTYTMDPIELAQATHQVKIVC</sequence>
<dbReference type="Pfam" id="PF01060">
    <property type="entry name" value="TTR-52"/>
    <property type="match status" value="1"/>
</dbReference>
<accession>A0A0N4YA52</accession>
<dbReference type="InterPro" id="IPR001534">
    <property type="entry name" value="Transthyretin-like"/>
</dbReference>
<dbReference type="WBParaSite" id="NBR_0001324101-mRNA-1">
    <property type="protein sequence ID" value="NBR_0001324101-mRNA-1"/>
    <property type="gene ID" value="NBR_0001324101"/>
</dbReference>
<evidence type="ECO:0000256" key="1">
    <source>
        <dbReference type="ARBA" id="ARBA00004613"/>
    </source>
</evidence>